<gene>
    <name evidence="1" type="ORF">PHMEG_00022937</name>
</gene>
<keyword evidence="2" id="KW-1185">Reference proteome</keyword>
<sequence>MSKREVKVEGIRLPQLSGKMGESVDLYFEQLVQYFEVKNIGWKNGDQSFRILAITTANFKGNAAAWYKLDKRDINDMEDLTAKLTDEFMPPDLQERLRGQLYVLKQKNCPNL</sequence>
<evidence type="ECO:0008006" key="3">
    <source>
        <dbReference type="Google" id="ProtNLM"/>
    </source>
</evidence>
<dbReference type="AlphaFoldDB" id="A0A225VJ90"/>
<reference evidence="2" key="1">
    <citation type="submission" date="2017-03" db="EMBL/GenBank/DDBJ databases">
        <title>Phytopthora megakarya and P. palmivora, two closely related causual agents of cacao black pod achieved similar genome size and gene model numbers by different mechanisms.</title>
        <authorList>
            <person name="Ali S."/>
            <person name="Shao J."/>
            <person name="Larry D.J."/>
            <person name="Kronmiller B."/>
            <person name="Shen D."/>
            <person name="Strem M.D."/>
            <person name="Melnick R.L."/>
            <person name="Guiltinan M.J."/>
            <person name="Tyler B.M."/>
            <person name="Meinhardt L.W."/>
            <person name="Bailey B.A."/>
        </authorList>
    </citation>
    <scope>NUCLEOTIDE SEQUENCE [LARGE SCALE GENOMIC DNA]</scope>
    <source>
        <strain evidence="2">zdho120</strain>
    </source>
</reference>
<organism evidence="1 2">
    <name type="scientific">Phytophthora megakarya</name>
    <dbReference type="NCBI Taxonomy" id="4795"/>
    <lineage>
        <taxon>Eukaryota</taxon>
        <taxon>Sar</taxon>
        <taxon>Stramenopiles</taxon>
        <taxon>Oomycota</taxon>
        <taxon>Peronosporomycetes</taxon>
        <taxon>Peronosporales</taxon>
        <taxon>Peronosporaceae</taxon>
        <taxon>Phytophthora</taxon>
    </lineage>
</organism>
<dbReference type="OrthoDB" id="77494at2759"/>
<comment type="caution">
    <text evidence="1">The sequence shown here is derived from an EMBL/GenBank/DDBJ whole genome shotgun (WGS) entry which is preliminary data.</text>
</comment>
<dbReference type="Proteomes" id="UP000198211">
    <property type="component" value="Unassembled WGS sequence"/>
</dbReference>
<proteinExistence type="predicted"/>
<evidence type="ECO:0000313" key="1">
    <source>
        <dbReference type="EMBL" id="OWZ05049.1"/>
    </source>
</evidence>
<dbReference type="EMBL" id="NBNE01004635">
    <property type="protein sequence ID" value="OWZ05049.1"/>
    <property type="molecule type" value="Genomic_DNA"/>
</dbReference>
<protein>
    <recommendedName>
        <fullName evidence="3">Retrotransposon gag domain-containing protein</fullName>
    </recommendedName>
</protein>
<accession>A0A225VJ90</accession>
<name>A0A225VJ90_9STRA</name>
<evidence type="ECO:0000313" key="2">
    <source>
        <dbReference type="Proteomes" id="UP000198211"/>
    </source>
</evidence>